<comment type="caution">
    <text evidence="1">The sequence shown here is derived from an EMBL/GenBank/DDBJ whole genome shotgun (WGS) entry which is preliminary data.</text>
</comment>
<accession>A0ABQ9XI84</accession>
<protein>
    <submittedName>
        <fullName evidence="1">Uncharacterized protein</fullName>
    </submittedName>
</protein>
<reference evidence="1 2" key="1">
    <citation type="journal article" date="2022" name="bioRxiv">
        <title>Genomics of Preaxostyla Flagellates Illuminates Evolutionary Transitions and the Path Towards Mitochondrial Loss.</title>
        <authorList>
            <person name="Novak L.V.F."/>
            <person name="Treitli S.C."/>
            <person name="Pyrih J."/>
            <person name="Halakuc P."/>
            <person name="Pipaliya S.V."/>
            <person name="Vacek V."/>
            <person name="Brzon O."/>
            <person name="Soukal P."/>
            <person name="Eme L."/>
            <person name="Dacks J.B."/>
            <person name="Karnkowska A."/>
            <person name="Elias M."/>
            <person name="Hampl V."/>
        </authorList>
    </citation>
    <scope>NUCLEOTIDE SEQUENCE [LARGE SCALE GENOMIC DNA]</scope>
    <source>
        <strain evidence="1">NAU3</strain>
        <tissue evidence="1">Gut</tissue>
    </source>
</reference>
<evidence type="ECO:0000313" key="2">
    <source>
        <dbReference type="Proteomes" id="UP001281761"/>
    </source>
</evidence>
<sequence length="238" mass="25346">MSTSLPTLSKHIPNEIRLPKADFHCDGYLFESTRISVVGENGTVIRQTDSKSTQHVQTLSANQATRHPPFMFRIVNSTAAGLDRNVNEDGPTGARAADHPRCAIVESSTLSLTQIEFQLETVVSPLLITSTDSSADTSSSVTLVSCVVQTDTPLIPSFTEIMSEQPSSTAAVVTVASASISSLSLLGESGIASTVSLASFPPLLTTIVTTSHFHNLTGTPVPHLSLATVQHSFWQETR</sequence>
<evidence type="ECO:0000313" key="1">
    <source>
        <dbReference type="EMBL" id="KAK2949900.1"/>
    </source>
</evidence>
<gene>
    <name evidence="1" type="ORF">BLNAU_15203</name>
</gene>
<name>A0ABQ9XI84_9EUKA</name>
<organism evidence="1 2">
    <name type="scientific">Blattamonas nauphoetae</name>
    <dbReference type="NCBI Taxonomy" id="2049346"/>
    <lineage>
        <taxon>Eukaryota</taxon>
        <taxon>Metamonada</taxon>
        <taxon>Preaxostyla</taxon>
        <taxon>Oxymonadida</taxon>
        <taxon>Blattamonas</taxon>
    </lineage>
</organism>
<dbReference type="Proteomes" id="UP001281761">
    <property type="component" value="Unassembled WGS sequence"/>
</dbReference>
<keyword evidence="2" id="KW-1185">Reference proteome</keyword>
<dbReference type="EMBL" id="JARBJD010000147">
    <property type="protein sequence ID" value="KAK2949900.1"/>
    <property type="molecule type" value="Genomic_DNA"/>
</dbReference>
<proteinExistence type="predicted"/>